<keyword evidence="3" id="KW-1185">Reference proteome</keyword>
<dbReference type="AlphaFoldDB" id="A0AAV7UG11"/>
<evidence type="ECO:0000256" key="1">
    <source>
        <dbReference type="SAM" id="MobiDB-lite"/>
    </source>
</evidence>
<reference evidence="2" key="1">
    <citation type="journal article" date="2022" name="bioRxiv">
        <title>Sequencing and chromosome-scale assembly of the giantPleurodeles waltlgenome.</title>
        <authorList>
            <person name="Brown T."/>
            <person name="Elewa A."/>
            <person name="Iarovenko S."/>
            <person name="Subramanian E."/>
            <person name="Araus A.J."/>
            <person name="Petzold A."/>
            <person name="Susuki M."/>
            <person name="Suzuki K.-i.T."/>
            <person name="Hayashi T."/>
            <person name="Toyoda A."/>
            <person name="Oliveira C."/>
            <person name="Osipova E."/>
            <person name="Leigh N.D."/>
            <person name="Simon A."/>
            <person name="Yun M.H."/>
        </authorList>
    </citation>
    <scope>NUCLEOTIDE SEQUENCE</scope>
    <source>
        <strain evidence="2">20211129_DDA</strain>
        <tissue evidence="2">Liver</tissue>
    </source>
</reference>
<evidence type="ECO:0000313" key="3">
    <source>
        <dbReference type="Proteomes" id="UP001066276"/>
    </source>
</evidence>
<protein>
    <submittedName>
        <fullName evidence="2">Uncharacterized protein</fullName>
    </submittedName>
</protein>
<comment type="caution">
    <text evidence="2">The sequence shown here is derived from an EMBL/GenBank/DDBJ whole genome shotgun (WGS) entry which is preliminary data.</text>
</comment>
<dbReference type="EMBL" id="JANPWB010000005">
    <property type="protein sequence ID" value="KAJ1187968.1"/>
    <property type="molecule type" value="Genomic_DNA"/>
</dbReference>
<proteinExistence type="predicted"/>
<feature type="region of interest" description="Disordered" evidence="1">
    <location>
        <begin position="1"/>
        <end position="69"/>
    </location>
</feature>
<organism evidence="2 3">
    <name type="scientific">Pleurodeles waltl</name>
    <name type="common">Iberian ribbed newt</name>
    <dbReference type="NCBI Taxonomy" id="8319"/>
    <lineage>
        <taxon>Eukaryota</taxon>
        <taxon>Metazoa</taxon>
        <taxon>Chordata</taxon>
        <taxon>Craniata</taxon>
        <taxon>Vertebrata</taxon>
        <taxon>Euteleostomi</taxon>
        <taxon>Amphibia</taxon>
        <taxon>Batrachia</taxon>
        <taxon>Caudata</taxon>
        <taxon>Salamandroidea</taxon>
        <taxon>Salamandridae</taxon>
        <taxon>Pleurodelinae</taxon>
        <taxon>Pleurodeles</taxon>
    </lineage>
</organism>
<feature type="compositionally biased region" description="Basic and acidic residues" evidence="1">
    <location>
        <begin position="1"/>
        <end position="19"/>
    </location>
</feature>
<gene>
    <name evidence="2" type="ORF">NDU88_004733</name>
</gene>
<dbReference type="Proteomes" id="UP001066276">
    <property type="component" value="Chromosome 3_1"/>
</dbReference>
<name>A0AAV7UG11_PLEWA</name>
<evidence type="ECO:0000313" key="2">
    <source>
        <dbReference type="EMBL" id="KAJ1187968.1"/>
    </source>
</evidence>
<accession>A0AAV7UG11</accession>
<sequence>MGAGDARESGRTRGHEAAQWRHPGGLSPWKKKSGVPQSGGSGGPSDNGVFGSQKLEEKKKKKSQAIQCP</sequence>